<dbReference type="AlphaFoldDB" id="A0A4V2ZXW5"/>
<keyword evidence="1" id="KW-0328">Glycosyltransferase</keyword>
<dbReference type="GO" id="GO:0046872">
    <property type="term" value="F:metal ion binding"/>
    <property type="evidence" value="ECO:0007669"/>
    <property type="project" value="UniProtKB-KW"/>
</dbReference>
<dbReference type="CDD" id="cd04194">
    <property type="entry name" value="GT8_A4GalT_like"/>
    <property type="match status" value="1"/>
</dbReference>
<dbReference type="RefSeq" id="WP_133199914.1">
    <property type="nucleotide sequence ID" value="NZ_JBHUCW010000013.1"/>
</dbReference>
<evidence type="ECO:0000256" key="2">
    <source>
        <dbReference type="ARBA" id="ARBA00022679"/>
    </source>
</evidence>
<evidence type="ECO:0000256" key="3">
    <source>
        <dbReference type="ARBA" id="ARBA00022723"/>
    </source>
</evidence>
<evidence type="ECO:0000259" key="4">
    <source>
        <dbReference type="Pfam" id="PF14393"/>
    </source>
</evidence>
<keyword evidence="6" id="KW-1185">Reference proteome</keyword>
<dbReference type="InterPro" id="IPR050748">
    <property type="entry name" value="Glycosyltrans_8_dom-fam"/>
</dbReference>
<dbReference type="EMBL" id="SMRP01000044">
    <property type="protein sequence ID" value="TDG17405.1"/>
    <property type="molecule type" value="Genomic_DNA"/>
</dbReference>
<keyword evidence="3" id="KW-0479">Metal-binding</keyword>
<protein>
    <submittedName>
        <fullName evidence="5">DUF4422 domain-containing protein</fullName>
    </submittedName>
</protein>
<dbReference type="Pfam" id="PF01501">
    <property type="entry name" value="Glyco_transf_8"/>
    <property type="match status" value="1"/>
</dbReference>
<dbReference type="PANTHER" id="PTHR13778:SF47">
    <property type="entry name" value="LIPOPOLYSACCHARIDE 1,3-GALACTOSYLTRANSFERASE"/>
    <property type="match status" value="1"/>
</dbReference>
<evidence type="ECO:0000313" key="5">
    <source>
        <dbReference type="EMBL" id="TDG17405.1"/>
    </source>
</evidence>
<feature type="domain" description="DUF4422" evidence="4">
    <location>
        <begin position="10"/>
        <end position="250"/>
    </location>
</feature>
<evidence type="ECO:0000313" key="6">
    <source>
        <dbReference type="Proteomes" id="UP000295722"/>
    </source>
</evidence>
<keyword evidence="2" id="KW-0808">Transferase</keyword>
<dbReference type="OrthoDB" id="9807549at2"/>
<name>A0A4V2ZXW5_9BURK</name>
<dbReference type="PANTHER" id="PTHR13778">
    <property type="entry name" value="GLYCOSYLTRANSFERASE 8 DOMAIN-CONTAINING PROTEIN"/>
    <property type="match status" value="1"/>
</dbReference>
<organism evidence="5 6">
    <name type="scientific">Paraburkholderia silviterrae</name>
    <dbReference type="NCBI Taxonomy" id="2528715"/>
    <lineage>
        <taxon>Bacteria</taxon>
        <taxon>Pseudomonadati</taxon>
        <taxon>Pseudomonadota</taxon>
        <taxon>Betaproteobacteria</taxon>
        <taxon>Burkholderiales</taxon>
        <taxon>Burkholderiaceae</taxon>
        <taxon>Paraburkholderia</taxon>
    </lineage>
</organism>
<dbReference type="Pfam" id="PF14393">
    <property type="entry name" value="DUF4422"/>
    <property type="match status" value="1"/>
</dbReference>
<sequence>MSTMTSSAHIYVCYHKPIPVTVSDACFLPIQVGAARSSAKLGLIRDDTGENISLKNGTFCELTALYWAWKNDHDARWIGLMHYRRFLDFSGETHEIDVHGCANYDKLDYATIEKLGLTTSHVESLLNSKAGLLAVLPQKWSVRNAGNRTLRAHYVKAAHHHEADLDVLREVIDELYPADVEHFDAVMAAHDGYFTNIFVLRRDLFDEYCEWLFSILFEVERRLDLTNYSVAAQRVFGYMSERLFNIFAHKRLADPAKYVELERVFVRDERVIYHAPERPPAHAVSVVTASDGNFVPHLATFMTSVQASLDPQRELDLVVLDGGIPADQRSMLERQFRLNGRGRLTFVSCSHMFGDIPLHAHFSAATFYRLSLGELLANHDRVVYVDADTVVLGDLSTLFDMELDGNAVAAVPDIIMRSFAATGVPALKEAGGARAGNYLRDWLGMGDRGHEYFQAGLIVMDLEALRKMNLREVAYADLTSKRYWFLDQDVLNKHLVGHVKFLDLSWNVVNMSMDVVSGLHVNLAEKVREAFASPRMIHYAGFEAKPWNNAAAPLAYFYWYFLRRTFWYEAVIERRPVAAKTVDASMNRSRAYRLARKVWRRMPNRLQRTLFWARDMML</sequence>
<dbReference type="GO" id="GO:0016757">
    <property type="term" value="F:glycosyltransferase activity"/>
    <property type="evidence" value="ECO:0007669"/>
    <property type="project" value="UniProtKB-KW"/>
</dbReference>
<proteinExistence type="predicted"/>
<gene>
    <name evidence="5" type="ORF">EYW47_37815</name>
</gene>
<dbReference type="InterPro" id="IPR025536">
    <property type="entry name" value="DUF4422"/>
</dbReference>
<evidence type="ECO:0000256" key="1">
    <source>
        <dbReference type="ARBA" id="ARBA00022676"/>
    </source>
</evidence>
<dbReference type="InterPro" id="IPR002495">
    <property type="entry name" value="Glyco_trans_8"/>
</dbReference>
<accession>A0A4V2ZXW5</accession>
<comment type="caution">
    <text evidence="5">The sequence shown here is derived from an EMBL/GenBank/DDBJ whole genome shotgun (WGS) entry which is preliminary data.</text>
</comment>
<dbReference type="SUPFAM" id="SSF53448">
    <property type="entry name" value="Nucleotide-diphospho-sugar transferases"/>
    <property type="match status" value="1"/>
</dbReference>
<reference evidence="5 6" key="1">
    <citation type="submission" date="2019-03" db="EMBL/GenBank/DDBJ databases">
        <title>Paraburkholderia sp. 4M-K11, isolated from subtropical forest soil.</title>
        <authorList>
            <person name="Gao Z.-H."/>
            <person name="Qiu L.-H."/>
        </authorList>
    </citation>
    <scope>NUCLEOTIDE SEQUENCE [LARGE SCALE GENOMIC DNA]</scope>
    <source>
        <strain evidence="5 6">4M-K11</strain>
    </source>
</reference>
<dbReference type="InterPro" id="IPR029044">
    <property type="entry name" value="Nucleotide-diphossugar_trans"/>
</dbReference>
<dbReference type="Proteomes" id="UP000295722">
    <property type="component" value="Unassembled WGS sequence"/>
</dbReference>
<dbReference type="Gene3D" id="3.90.550.10">
    <property type="entry name" value="Spore Coat Polysaccharide Biosynthesis Protein SpsA, Chain A"/>
    <property type="match status" value="1"/>
</dbReference>